<organism evidence="3 4">
    <name type="scientific">Polaribacter marinaquae</name>
    <dbReference type="NCBI Taxonomy" id="1642819"/>
    <lineage>
        <taxon>Bacteria</taxon>
        <taxon>Pseudomonadati</taxon>
        <taxon>Bacteroidota</taxon>
        <taxon>Flavobacteriia</taxon>
        <taxon>Flavobacteriales</taxon>
        <taxon>Flavobacteriaceae</taxon>
    </lineage>
</organism>
<evidence type="ECO:0000313" key="4">
    <source>
        <dbReference type="Proteomes" id="UP001491088"/>
    </source>
</evidence>
<reference evidence="3 4" key="1">
    <citation type="submission" date="2024-03" db="EMBL/GenBank/DDBJ databases">
        <authorList>
            <person name="Cao K."/>
        </authorList>
    </citation>
    <scope>NUCLEOTIDE SEQUENCE [LARGE SCALE GENOMIC DNA]</scope>
    <source>
        <strain evidence="3 4">MCCC 1K00696</strain>
    </source>
</reference>
<dbReference type="SUPFAM" id="SSF49899">
    <property type="entry name" value="Concanavalin A-like lectins/glucanases"/>
    <property type="match status" value="1"/>
</dbReference>
<name>A0ABZ2TXQ5_9FLAO</name>
<proteinExistence type="predicted"/>
<evidence type="ECO:0000313" key="3">
    <source>
        <dbReference type="EMBL" id="WYW56972.1"/>
    </source>
</evidence>
<dbReference type="InterPro" id="IPR013320">
    <property type="entry name" value="ConA-like_dom_sf"/>
</dbReference>
<feature type="domain" description="Secretion system C-terminal sorting" evidence="2">
    <location>
        <begin position="766"/>
        <end position="828"/>
    </location>
</feature>
<dbReference type="EMBL" id="CP150496">
    <property type="protein sequence ID" value="WYW56972.1"/>
    <property type="molecule type" value="Genomic_DNA"/>
</dbReference>
<dbReference type="NCBIfam" id="TIGR04183">
    <property type="entry name" value="Por_Secre_tail"/>
    <property type="match status" value="1"/>
</dbReference>
<dbReference type="RefSeq" id="WP_340935128.1">
    <property type="nucleotide sequence ID" value="NZ_CP150496.1"/>
</dbReference>
<evidence type="ECO:0000259" key="2">
    <source>
        <dbReference type="Pfam" id="PF18962"/>
    </source>
</evidence>
<accession>A0ABZ2TXQ5</accession>
<gene>
    <name evidence="3" type="ORF">WG950_06925</name>
</gene>
<keyword evidence="4" id="KW-1185">Reference proteome</keyword>
<dbReference type="Pfam" id="PF18962">
    <property type="entry name" value="Por_Secre_tail"/>
    <property type="match status" value="1"/>
</dbReference>
<sequence length="829" mass="91658">MKNFLLNIIFLTLTVCSFSQTDNDGFYFDGVNDFINVGGASNTNISNINSTTTNNRTYETWFKAAEVTTRQFIMKEGAGTRAVIIYIEGGYLVVGGYNRADYTPRWEGTYFRKAITADTWYHVALVLDDAQAANNTTNPMGANQNTALKFYLNGILIGENSGYQFGPHNTVRLGYKDTSIRFPSITAPGWTNQLDSDYFYSSSTVTSNSGTNYFEGYLWGFRLWNRVRTPQEIDDYKSDIITTVGTDDLVAILDGDTFTYLANDNVSTNEATVSPVATIIWSATAASTDWNAGSNWVGGAVPDILTKEAVEIQASTNYPIITSGTHIVAGDLQVNASASITVLSGGTLEVSYDIVNNGTIDVKESGSLVLREKKVLGGTGDYIVERNTPTYNGNDFYSYWSSPVVSADSNIATVFPDAELIYAFEASSSNSDWVFHGTSNFEKGMGYAVQNEGIGGQLRTFTGVVNSGDISVNVYNTSNLSGSDNDGDTWSANGDNLVGNPYPAAIDWDLVITDPDNTEILGTIYLWNQATAEVGENNVSDYLQYNLTGGVTNTATGNIGTGQGFFVRALSNSSIKFKTTHQIASSNTQFYKSNQKKTLEEKKDRSWIKFTRGNETNTLLIGFLEGATEGVDRIYDAGFDTNQKSLGFYSLINNSIKASIQGLPVLQNDEEIVPLGFIVDKVGEYSIGIQEETINDDYTVYLFDKELDLLFNLEEGDYNFSIETLGENNERFEIKYSKASKEETTLSTEVVENIDDTLNLYVNSNRELIIKKNTQEEIKNIQVYNLQGRLISVFKSEDLKSVSNYSKGVYFVKVTFSDKQEFRKKILIY</sequence>
<dbReference type="Gene3D" id="2.60.120.200">
    <property type="match status" value="1"/>
</dbReference>
<protein>
    <submittedName>
        <fullName evidence="3">T9SS type A sorting domain-containing protein</fullName>
    </submittedName>
</protein>
<dbReference type="Proteomes" id="UP001491088">
    <property type="component" value="Chromosome"/>
</dbReference>
<evidence type="ECO:0000256" key="1">
    <source>
        <dbReference type="ARBA" id="ARBA00022729"/>
    </source>
</evidence>
<dbReference type="InterPro" id="IPR026444">
    <property type="entry name" value="Secre_tail"/>
</dbReference>
<keyword evidence="1" id="KW-0732">Signal</keyword>